<feature type="compositionally biased region" description="Low complexity" evidence="1">
    <location>
        <begin position="195"/>
        <end position="204"/>
    </location>
</feature>
<accession>A0ABV2NUD6</accession>
<proteinExistence type="predicted"/>
<keyword evidence="3" id="KW-1185">Reference proteome</keyword>
<reference evidence="2 3" key="1">
    <citation type="submission" date="2024-06" db="EMBL/GenBank/DDBJ databases">
        <title>Genomics of switchgrass bacterial isolates.</title>
        <authorList>
            <person name="Shade A."/>
        </authorList>
    </citation>
    <scope>NUCLEOTIDE SEQUENCE [LARGE SCALE GENOMIC DNA]</scope>
    <source>
        <strain evidence="2 3">PvP084</strain>
    </source>
</reference>
<dbReference type="Proteomes" id="UP001549119">
    <property type="component" value="Unassembled WGS sequence"/>
</dbReference>
<evidence type="ECO:0000313" key="3">
    <source>
        <dbReference type="Proteomes" id="UP001549119"/>
    </source>
</evidence>
<sequence length="241" mass="25314">MARIKITQPGWAGFTGEIGITLFKDGISVDHVGRREIVKIGASLSLIEVDDEGDEGENPALQHRMLTDGSMSIPAEVLTPLARASDEPSVPAAPRAAKAVDPTTITFHTKDELEKLAETKGLAGLRAIMDPLNIKAVSINKAIQVILKAELRLKAELEHAGHLVREDQANAGASTPNEVVEGEDDKAGEQGGEQNGQQDGQQDGESSEEAETDEDGKPKATTPPSAKNTDAGPGADGSEQA</sequence>
<name>A0ABV2NUD6_9HYPH</name>
<evidence type="ECO:0000256" key="1">
    <source>
        <dbReference type="SAM" id="MobiDB-lite"/>
    </source>
</evidence>
<dbReference type="RefSeq" id="WP_209651033.1">
    <property type="nucleotide sequence ID" value="NZ_JBEPNV010000005.1"/>
</dbReference>
<comment type="caution">
    <text evidence="2">The sequence shown here is derived from an EMBL/GenBank/DDBJ whole genome shotgun (WGS) entry which is preliminary data.</text>
</comment>
<evidence type="ECO:0000313" key="2">
    <source>
        <dbReference type="EMBL" id="MET3870110.1"/>
    </source>
</evidence>
<evidence type="ECO:0008006" key="4">
    <source>
        <dbReference type="Google" id="ProtNLM"/>
    </source>
</evidence>
<organism evidence="2 3">
    <name type="scientific">Methylobacterium radiotolerans</name>
    <dbReference type="NCBI Taxonomy" id="31998"/>
    <lineage>
        <taxon>Bacteria</taxon>
        <taxon>Pseudomonadati</taxon>
        <taxon>Pseudomonadota</taxon>
        <taxon>Alphaproteobacteria</taxon>
        <taxon>Hyphomicrobiales</taxon>
        <taxon>Methylobacteriaceae</taxon>
        <taxon>Methylobacterium</taxon>
    </lineage>
</organism>
<gene>
    <name evidence="2" type="ORF">ABIC20_007495</name>
</gene>
<dbReference type="EMBL" id="JBEPNW010000008">
    <property type="protein sequence ID" value="MET3870110.1"/>
    <property type="molecule type" value="Genomic_DNA"/>
</dbReference>
<protein>
    <recommendedName>
        <fullName evidence="4">Mu-like prophage FluMu N-terminal domain-containing protein</fullName>
    </recommendedName>
</protein>
<feature type="region of interest" description="Disordered" evidence="1">
    <location>
        <begin position="165"/>
        <end position="241"/>
    </location>
</feature>
<feature type="compositionally biased region" description="Acidic residues" evidence="1">
    <location>
        <begin position="205"/>
        <end position="214"/>
    </location>
</feature>